<evidence type="ECO:0000313" key="2">
    <source>
        <dbReference type="Proteomes" id="UP000828941"/>
    </source>
</evidence>
<sequence>MIGVTESKRFVPNLQISPWEWDPSETSVPPGGTPSPFSVNYNSNASAGDYSPPSSALHGFLSNDLTPVEFELDEEFDMPIDAFSSDNFRMFEFKVRKCARGRSHDWTECPYAHPGEKARRRDPRKFNYSGTACPEFRKGDCSKGDSCEFSHGVFETWLHPARYRTQLCKDGTNCRRRVCFFAHTPEQLRVLTHGSSEPSDGSPIRHAVGSPRWTNAAAFVSSPTSVLDSSPLSDSAPTTPANCRKYGGASFDAVSEIVTAMRNVQLDNTNTPASARSRHCGPVFGQTIRPGRFSLTSSPTKTKSGLDIWDQSSKEEPPMERVQSGRDIRARMYAKLSKENSLGGTTRGFQPLILDGSPNW</sequence>
<comment type="caution">
    <text evidence="1">The sequence shown here is derived from an EMBL/GenBank/DDBJ whole genome shotgun (WGS) entry which is preliminary data.</text>
</comment>
<evidence type="ECO:0000313" key="1">
    <source>
        <dbReference type="EMBL" id="KAI4337107.1"/>
    </source>
</evidence>
<name>A0ACB9NKV4_BAUVA</name>
<protein>
    <submittedName>
        <fullName evidence="1">Uncharacterized protein</fullName>
    </submittedName>
</protein>
<dbReference type="Proteomes" id="UP000828941">
    <property type="component" value="Chromosome 6"/>
</dbReference>
<keyword evidence="2" id="KW-1185">Reference proteome</keyword>
<accession>A0ACB9NKV4</accession>
<reference evidence="1 2" key="1">
    <citation type="journal article" date="2022" name="DNA Res.">
        <title>Chromosomal-level genome assembly of the orchid tree Bauhinia variegata (Leguminosae; Cercidoideae) supports the allotetraploid origin hypothesis of Bauhinia.</title>
        <authorList>
            <person name="Zhong Y."/>
            <person name="Chen Y."/>
            <person name="Zheng D."/>
            <person name="Pang J."/>
            <person name="Liu Y."/>
            <person name="Luo S."/>
            <person name="Meng S."/>
            <person name="Qian L."/>
            <person name="Wei D."/>
            <person name="Dai S."/>
            <person name="Zhou R."/>
        </authorList>
    </citation>
    <scope>NUCLEOTIDE SEQUENCE [LARGE SCALE GENOMIC DNA]</scope>
    <source>
        <strain evidence="1">BV-YZ2020</strain>
    </source>
</reference>
<proteinExistence type="predicted"/>
<organism evidence="1 2">
    <name type="scientific">Bauhinia variegata</name>
    <name type="common">Purple orchid tree</name>
    <name type="synonym">Phanera variegata</name>
    <dbReference type="NCBI Taxonomy" id="167791"/>
    <lineage>
        <taxon>Eukaryota</taxon>
        <taxon>Viridiplantae</taxon>
        <taxon>Streptophyta</taxon>
        <taxon>Embryophyta</taxon>
        <taxon>Tracheophyta</taxon>
        <taxon>Spermatophyta</taxon>
        <taxon>Magnoliopsida</taxon>
        <taxon>eudicotyledons</taxon>
        <taxon>Gunneridae</taxon>
        <taxon>Pentapetalae</taxon>
        <taxon>rosids</taxon>
        <taxon>fabids</taxon>
        <taxon>Fabales</taxon>
        <taxon>Fabaceae</taxon>
        <taxon>Cercidoideae</taxon>
        <taxon>Cercideae</taxon>
        <taxon>Bauhiniinae</taxon>
        <taxon>Bauhinia</taxon>
    </lineage>
</organism>
<gene>
    <name evidence="1" type="ORF">L6164_015560</name>
</gene>
<dbReference type="EMBL" id="CM039431">
    <property type="protein sequence ID" value="KAI4337107.1"/>
    <property type="molecule type" value="Genomic_DNA"/>
</dbReference>